<dbReference type="EMBL" id="LR131271">
    <property type="protein sequence ID" value="VDR27874.1"/>
    <property type="molecule type" value="Genomic_DNA"/>
</dbReference>
<dbReference type="Gene3D" id="3.30.450.150">
    <property type="entry name" value="Haem-degrading domain"/>
    <property type="match status" value="1"/>
</dbReference>
<name>A0A3P8J0M6_RAOTE</name>
<proteinExistence type="predicted"/>
<gene>
    <name evidence="1" type="ORF">NCTC13098_04249</name>
</gene>
<dbReference type="InterPro" id="IPR038084">
    <property type="entry name" value="PduO/GlcC-like_sf"/>
</dbReference>
<dbReference type="Pfam" id="PF03928">
    <property type="entry name" value="HbpS-like"/>
    <property type="match status" value="1"/>
</dbReference>
<protein>
    <submittedName>
        <fullName evidence="1">Uncharacterized conserved protein</fullName>
    </submittedName>
</protein>
<accession>A0A3P8J0M6</accession>
<dbReference type="AlphaFoldDB" id="A0A3P8J0M6"/>
<organism evidence="1 2">
    <name type="scientific">Raoultella terrigena</name>
    <name type="common">Klebsiella terrigena</name>
    <dbReference type="NCBI Taxonomy" id="577"/>
    <lineage>
        <taxon>Bacteria</taxon>
        <taxon>Pseudomonadati</taxon>
        <taxon>Pseudomonadota</taxon>
        <taxon>Gammaproteobacteria</taxon>
        <taxon>Enterobacterales</taxon>
        <taxon>Enterobacteriaceae</taxon>
        <taxon>Klebsiella/Raoultella group</taxon>
        <taxon>Raoultella</taxon>
    </lineage>
</organism>
<dbReference type="SUPFAM" id="SSF143744">
    <property type="entry name" value="GlcG-like"/>
    <property type="match status" value="1"/>
</dbReference>
<evidence type="ECO:0000313" key="1">
    <source>
        <dbReference type="EMBL" id="VDR27874.1"/>
    </source>
</evidence>
<dbReference type="InterPro" id="IPR005624">
    <property type="entry name" value="PduO/GlcC-like"/>
</dbReference>
<dbReference type="Proteomes" id="UP000274346">
    <property type="component" value="Chromosome"/>
</dbReference>
<dbReference type="InterPro" id="IPR052517">
    <property type="entry name" value="GlcG_carb_metab_protein"/>
</dbReference>
<sequence>MLPEPNSDLEYRINAAIARQLSPRHLSLSLTDAALLAKYAIDAADEANVPIVFSLVDACGQQRYFFSMDNALLVSHTLAGQKAWTAVALRMPTHRLATEVQPGASLYGLQNEPGICCFGGGLPCWSGGVLLGAIGISGGSVEEDIAIASAALTRFSREQFPLTLAITSSLKRKRQTEVIMSLASLVFGH</sequence>
<dbReference type="PANTHER" id="PTHR34309:SF1">
    <property type="entry name" value="PROTEIN GLCG"/>
    <property type="match status" value="1"/>
</dbReference>
<dbReference type="PANTHER" id="PTHR34309">
    <property type="entry name" value="SLR1406 PROTEIN"/>
    <property type="match status" value="1"/>
</dbReference>
<evidence type="ECO:0000313" key="2">
    <source>
        <dbReference type="Proteomes" id="UP000274346"/>
    </source>
</evidence>
<dbReference type="KEGG" id="rtg:NCTC13098_04249"/>
<reference evidence="1 2" key="1">
    <citation type="submission" date="2018-12" db="EMBL/GenBank/DDBJ databases">
        <authorList>
            <consortium name="Pathogen Informatics"/>
        </authorList>
    </citation>
    <scope>NUCLEOTIDE SEQUENCE [LARGE SCALE GENOMIC DNA]</scope>
    <source>
        <strain evidence="1 2">NCTC13098</strain>
    </source>
</reference>